<dbReference type="PANTHER" id="PTHR15132:SF1">
    <property type="entry name" value="SNRNA-ACTIVATING PROTEIN COMPLEX SUBUNIT 2"/>
    <property type="match status" value="1"/>
</dbReference>
<dbReference type="GO" id="GO:0016251">
    <property type="term" value="F:RNA polymerase II general transcription initiation factor activity"/>
    <property type="evidence" value="ECO:0007669"/>
    <property type="project" value="InterPro"/>
</dbReference>
<dbReference type="GeneID" id="102018780"/>
<feature type="compositionally biased region" description="Low complexity" evidence="1">
    <location>
        <begin position="137"/>
        <end position="153"/>
    </location>
</feature>
<sequence>MKPPQRRRSAPARYLGEVTGPVPWSLREKRQLLRLLMARRGQPEPDAAELARELWSRSEAEVRDFLQHLKGRVAREAIQRAHPGGPRGPRRPQAQVLAPIEVWTDLGEKLTGPLEEPLTAAFSQVLTIAAAEPLSLLHSKPPKPTAARAKTPRLGAATGQQGRTPDVCGLAVGPAPRASGAASVTLGPAPVASGSAPSASKPAPEVPGPTPETLGCVPEAPAESLAVPSPEGDLTVDFEKIYKYLSFSSRSGQGPELSAAESAVVLDLLLSLPEELPHLPCTALAEHMTKTYDRLMAPERSPCGGSAGPGAEEGPGSRVPEEPSQGPHGAPEHSTPSELRSAWQAAGVCPLNPFLVPLELLGRAVTPAR</sequence>
<protein>
    <submittedName>
        <fullName evidence="2">Small nuclear RNA activating complex polypeptide 2</fullName>
    </submittedName>
</protein>
<dbReference type="GO" id="GO:0009301">
    <property type="term" value="P:snRNA transcription"/>
    <property type="evidence" value="ECO:0007669"/>
    <property type="project" value="InterPro"/>
</dbReference>
<dbReference type="RefSeq" id="XP_005413199.1">
    <property type="nucleotide sequence ID" value="XM_005413142.2"/>
</dbReference>
<reference evidence="2" key="2">
    <citation type="submission" date="2025-09" db="UniProtKB">
        <authorList>
            <consortium name="Ensembl"/>
        </authorList>
    </citation>
    <scope>IDENTIFICATION</scope>
</reference>
<keyword evidence="3" id="KW-1185">Reference proteome</keyword>
<dbReference type="GO" id="GO:0016604">
    <property type="term" value="C:nuclear body"/>
    <property type="evidence" value="ECO:0007669"/>
    <property type="project" value="Ensembl"/>
</dbReference>
<dbReference type="CTD" id="6618"/>
<evidence type="ECO:0000256" key="1">
    <source>
        <dbReference type="SAM" id="MobiDB-lite"/>
    </source>
</evidence>
<evidence type="ECO:0000313" key="3">
    <source>
        <dbReference type="Proteomes" id="UP000694398"/>
    </source>
</evidence>
<feature type="region of interest" description="Disordered" evidence="1">
    <location>
        <begin position="296"/>
        <end position="341"/>
    </location>
</feature>
<dbReference type="GeneTree" id="ENSGT00390000017407"/>
<gene>
    <name evidence="2" type="primary">SNAPC2</name>
</gene>
<feature type="region of interest" description="Disordered" evidence="1">
    <location>
        <begin position="179"/>
        <end position="210"/>
    </location>
</feature>
<dbReference type="InterPro" id="IPR021281">
    <property type="entry name" value="SNAPC2"/>
</dbReference>
<reference evidence="2" key="1">
    <citation type="submission" date="2025-08" db="UniProtKB">
        <authorList>
            <consortium name="Ensembl"/>
        </authorList>
    </citation>
    <scope>IDENTIFICATION</scope>
</reference>
<dbReference type="PANTHER" id="PTHR15132">
    <property type="entry name" value="SNRNA-ACTIVATING PROTEIN COMPLEX SUBUNIT 2"/>
    <property type="match status" value="1"/>
</dbReference>
<feature type="region of interest" description="Disordered" evidence="1">
    <location>
        <begin position="137"/>
        <end position="165"/>
    </location>
</feature>
<evidence type="ECO:0000313" key="2">
    <source>
        <dbReference type="Ensembl" id="ENSCLAP00000009942.1"/>
    </source>
</evidence>
<dbReference type="Pfam" id="PF11035">
    <property type="entry name" value="SNAPC2"/>
    <property type="match status" value="1"/>
</dbReference>
<name>A0A8C2VA44_CHILA</name>
<proteinExistence type="predicted"/>
<accession>A0A8C2VA44</accession>
<dbReference type="AlphaFoldDB" id="A0A8C2VA44"/>
<dbReference type="Ensembl" id="ENSCLAT00000010072.1">
    <property type="protein sequence ID" value="ENSCLAP00000009942.1"/>
    <property type="gene ID" value="ENSCLAG00000006885.1"/>
</dbReference>
<feature type="compositionally biased region" description="Low complexity" evidence="1">
    <location>
        <begin position="188"/>
        <end position="203"/>
    </location>
</feature>
<dbReference type="Proteomes" id="UP000694398">
    <property type="component" value="Unassembled WGS sequence"/>
</dbReference>
<dbReference type="OMA" id="APIEVWI"/>
<organism evidence="2 3">
    <name type="scientific">Chinchilla lanigera</name>
    <name type="common">Long-tailed chinchilla</name>
    <name type="synonym">Chinchilla villidera</name>
    <dbReference type="NCBI Taxonomy" id="34839"/>
    <lineage>
        <taxon>Eukaryota</taxon>
        <taxon>Metazoa</taxon>
        <taxon>Chordata</taxon>
        <taxon>Craniata</taxon>
        <taxon>Vertebrata</taxon>
        <taxon>Euteleostomi</taxon>
        <taxon>Mammalia</taxon>
        <taxon>Eutheria</taxon>
        <taxon>Euarchontoglires</taxon>
        <taxon>Glires</taxon>
        <taxon>Rodentia</taxon>
        <taxon>Hystricomorpha</taxon>
        <taxon>Chinchillidae</taxon>
        <taxon>Chinchilla</taxon>
    </lineage>
</organism>
<dbReference type="OrthoDB" id="5990578at2759"/>
<dbReference type="GO" id="GO:0005829">
    <property type="term" value="C:cytosol"/>
    <property type="evidence" value="ECO:0007669"/>
    <property type="project" value="Ensembl"/>
</dbReference>